<feature type="domain" description="DUF1553" evidence="2">
    <location>
        <begin position="309"/>
        <end position="553"/>
    </location>
</feature>
<dbReference type="Proteomes" id="UP000316855">
    <property type="component" value="Chromosome"/>
</dbReference>
<dbReference type="InterPro" id="IPR011444">
    <property type="entry name" value="DUF1549"/>
</dbReference>
<dbReference type="Pfam" id="PF07587">
    <property type="entry name" value="PSD1"/>
    <property type="match status" value="1"/>
</dbReference>
<feature type="domain" description="DUF1549" evidence="1">
    <location>
        <begin position="56"/>
        <end position="238"/>
    </location>
</feature>
<dbReference type="InterPro" id="IPR022655">
    <property type="entry name" value="DUF1553"/>
</dbReference>
<dbReference type="EMBL" id="CP036343">
    <property type="protein sequence ID" value="QDT91656.1"/>
    <property type="molecule type" value="Genomic_DNA"/>
</dbReference>
<protein>
    <recommendedName>
        <fullName evidence="5">Cytochrome c domain-containing protein</fullName>
    </recommendedName>
</protein>
<name>A0A517VF92_9PLAN</name>
<dbReference type="PANTHER" id="PTHR35889:SF3">
    <property type="entry name" value="F-BOX DOMAIN-CONTAINING PROTEIN"/>
    <property type="match status" value="1"/>
</dbReference>
<evidence type="ECO:0000313" key="4">
    <source>
        <dbReference type="Proteomes" id="UP000316855"/>
    </source>
</evidence>
<dbReference type="KEGG" id="gax:Pan161_33180"/>
<evidence type="ECO:0000313" key="3">
    <source>
        <dbReference type="EMBL" id="QDT91656.1"/>
    </source>
</evidence>
<dbReference type="Pfam" id="PF07583">
    <property type="entry name" value="PSCyt2"/>
    <property type="match status" value="1"/>
</dbReference>
<reference evidence="3 4" key="1">
    <citation type="submission" date="2019-02" db="EMBL/GenBank/DDBJ databases">
        <title>Deep-cultivation of Planctomycetes and their phenomic and genomic characterization uncovers novel biology.</title>
        <authorList>
            <person name="Wiegand S."/>
            <person name="Jogler M."/>
            <person name="Boedeker C."/>
            <person name="Pinto D."/>
            <person name="Vollmers J."/>
            <person name="Rivas-Marin E."/>
            <person name="Kohn T."/>
            <person name="Peeters S.H."/>
            <person name="Heuer A."/>
            <person name="Rast P."/>
            <person name="Oberbeckmann S."/>
            <person name="Bunk B."/>
            <person name="Jeske O."/>
            <person name="Meyerdierks A."/>
            <person name="Storesund J.E."/>
            <person name="Kallscheuer N."/>
            <person name="Luecker S."/>
            <person name="Lage O.M."/>
            <person name="Pohl T."/>
            <person name="Merkel B.J."/>
            <person name="Hornburger P."/>
            <person name="Mueller R.-W."/>
            <person name="Bruemmer F."/>
            <person name="Labrenz M."/>
            <person name="Spormann A.M."/>
            <person name="Op den Camp H."/>
            <person name="Overmann J."/>
            <person name="Amann R."/>
            <person name="Jetten M.S.M."/>
            <person name="Mascher T."/>
            <person name="Medema M.H."/>
            <person name="Devos D.P."/>
            <person name="Kaster A.-K."/>
            <person name="Ovreas L."/>
            <person name="Rohde M."/>
            <person name="Galperin M.Y."/>
            <person name="Jogler C."/>
        </authorList>
    </citation>
    <scope>NUCLEOTIDE SEQUENCE [LARGE SCALE GENOMIC DNA]</scope>
    <source>
        <strain evidence="3 4">Pan161</strain>
    </source>
</reference>
<dbReference type="PANTHER" id="PTHR35889">
    <property type="entry name" value="CYCLOINULO-OLIGOSACCHARIDE FRUCTANOTRANSFERASE-RELATED"/>
    <property type="match status" value="1"/>
</dbReference>
<organism evidence="3 4">
    <name type="scientific">Gimesia algae</name>
    <dbReference type="NCBI Taxonomy" id="2527971"/>
    <lineage>
        <taxon>Bacteria</taxon>
        <taxon>Pseudomonadati</taxon>
        <taxon>Planctomycetota</taxon>
        <taxon>Planctomycetia</taxon>
        <taxon>Planctomycetales</taxon>
        <taxon>Planctomycetaceae</taxon>
        <taxon>Gimesia</taxon>
    </lineage>
</organism>
<evidence type="ECO:0000259" key="1">
    <source>
        <dbReference type="Pfam" id="PF07583"/>
    </source>
</evidence>
<dbReference type="AlphaFoldDB" id="A0A517VF92"/>
<keyword evidence="4" id="KW-1185">Reference proteome</keyword>
<sequence length="581" mass="66226">MLVDAWCRPVPAYYFLPESRDLMSLRSNLKLLAFSAILIAVFAAPVSAETPLHERIDSALSSDDPQFEKQAAAPADDATFLRRITLDLTGSIPAAEKVRAFVADSSTDKRVQEIDRLLASPEYARRMQYVFDTMLMERHPDKHVPAKDWRNYLRHSFRDNRHWDDLVQEMLTVDGTDEKTRPAAKFLLDRELKAEQVTRDLGRLFLGRDLQCAQCHDHPNVNDYLQRHYHGLNAFLSRSYLFRDPKTKKTSIGEKAEGQVAFTSVFTKEEVKTAPRVLDLPEIHDPEIPEEPYKIKPAKNVRSIPVYSRRLQLADAITSTENQAFQNNIVNRLWAQMMGRGLVEPLDMWHSDNPPTHPEILKLLTAGLQEQDYDLRYLIRELALTQTYQRSSHRKEGPKSTDEPDYRVGLLKALSPEQLAWSMMQATGVRERTLAGLISKKMKDDPKNGSKITAEPLWQEEAVHDALWRNVDSFTVTFGSVGAQSSRFDASANQALFLLNGPLIQSWLVPGGNNLTARLKKLESDTEVAKELYLAVFSRFPEESETNQVVEFLKASQLETHQGIPELVWAALASDEFRFNH</sequence>
<evidence type="ECO:0008006" key="5">
    <source>
        <dbReference type="Google" id="ProtNLM"/>
    </source>
</evidence>
<evidence type="ECO:0000259" key="2">
    <source>
        <dbReference type="Pfam" id="PF07587"/>
    </source>
</evidence>
<accession>A0A517VF92</accession>
<proteinExistence type="predicted"/>
<gene>
    <name evidence="3" type="ORF">Pan161_33180</name>
</gene>